<dbReference type="Proteomes" id="UP000229344">
    <property type="component" value="Unassembled WGS sequence"/>
</dbReference>
<dbReference type="NCBIfam" id="TIGR00731">
    <property type="entry name" value="bL25_bact_ctc"/>
    <property type="match status" value="1"/>
</dbReference>
<dbReference type="InterPro" id="IPR020057">
    <property type="entry name" value="Ribosomal_bL25_b-dom"/>
</dbReference>
<dbReference type="GO" id="GO:0008097">
    <property type="term" value="F:5S rRNA binding"/>
    <property type="evidence" value="ECO:0007669"/>
    <property type="project" value="InterPro"/>
</dbReference>
<dbReference type="InterPro" id="IPR020930">
    <property type="entry name" value="Ribosomal_uL5_bac-type"/>
</dbReference>
<comment type="subunit">
    <text evidence="5">Part of the 50S ribosomal subunit; part of the 5S rRNA/L5/L18/L25 subcomplex. Contacts the 5S rRNA. Binds to the 5S rRNA independently of L5 and L18.</text>
</comment>
<evidence type="ECO:0000313" key="9">
    <source>
        <dbReference type="Proteomes" id="UP000229344"/>
    </source>
</evidence>
<evidence type="ECO:0000259" key="7">
    <source>
        <dbReference type="Pfam" id="PF14693"/>
    </source>
</evidence>
<comment type="similarity">
    <text evidence="5">Belongs to the bacterial ribosomal protein bL25 family. CTC subfamily.</text>
</comment>
<evidence type="ECO:0000313" key="8">
    <source>
        <dbReference type="EMBL" id="PIR84700.1"/>
    </source>
</evidence>
<evidence type="ECO:0000256" key="3">
    <source>
        <dbReference type="ARBA" id="ARBA00022980"/>
    </source>
</evidence>
<dbReference type="GO" id="GO:0003735">
    <property type="term" value="F:structural constituent of ribosome"/>
    <property type="evidence" value="ECO:0007669"/>
    <property type="project" value="InterPro"/>
</dbReference>
<dbReference type="InterPro" id="IPR011035">
    <property type="entry name" value="Ribosomal_bL25/Gln-tRNA_synth"/>
</dbReference>
<evidence type="ECO:0000259" key="6">
    <source>
        <dbReference type="Pfam" id="PF01386"/>
    </source>
</evidence>
<dbReference type="AlphaFoldDB" id="A0A2H0UEB8"/>
<evidence type="ECO:0000256" key="4">
    <source>
        <dbReference type="ARBA" id="ARBA00023274"/>
    </source>
</evidence>
<dbReference type="GO" id="GO:0022625">
    <property type="term" value="C:cytosolic large ribosomal subunit"/>
    <property type="evidence" value="ECO:0007669"/>
    <property type="project" value="TreeGrafter"/>
</dbReference>
<protein>
    <recommendedName>
        <fullName evidence="5">Large ribosomal subunit protein bL25</fullName>
    </recommendedName>
    <alternativeName>
        <fullName evidence="5">General stress protein CTC</fullName>
    </alternativeName>
</protein>
<comment type="caution">
    <text evidence="8">The sequence shown here is derived from an EMBL/GenBank/DDBJ whole genome shotgun (WGS) entry which is preliminary data.</text>
</comment>
<dbReference type="SUPFAM" id="SSF50715">
    <property type="entry name" value="Ribosomal protein L25-like"/>
    <property type="match status" value="1"/>
</dbReference>
<name>A0A2H0UEB8_9BACT</name>
<dbReference type="InterPro" id="IPR020056">
    <property type="entry name" value="Rbsml_bL25/Gln-tRNA_synth_N"/>
</dbReference>
<keyword evidence="1 5" id="KW-0699">rRNA-binding</keyword>
<accession>A0A2H0UEB8</accession>
<comment type="function">
    <text evidence="5">This is one of the proteins that binds to the 5S RNA in the ribosome where it forms part of the central protuberance.</text>
</comment>
<dbReference type="Pfam" id="PF14693">
    <property type="entry name" value="Ribosomal_TL5_C"/>
    <property type="match status" value="1"/>
</dbReference>
<dbReference type="Gene3D" id="2.170.120.20">
    <property type="entry name" value="Ribosomal protein L25, beta domain"/>
    <property type="match status" value="1"/>
</dbReference>
<dbReference type="EMBL" id="PFBI01000004">
    <property type="protein sequence ID" value="PIR84700.1"/>
    <property type="molecule type" value="Genomic_DNA"/>
</dbReference>
<keyword evidence="3 5" id="KW-0689">Ribosomal protein</keyword>
<keyword evidence="2 5" id="KW-0694">RNA-binding</keyword>
<dbReference type="HAMAP" id="MF_01334">
    <property type="entry name" value="Ribosomal_bL25_CTC"/>
    <property type="match status" value="1"/>
</dbReference>
<evidence type="ECO:0000256" key="1">
    <source>
        <dbReference type="ARBA" id="ARBA00022730"/>
    </source>
</evidence>
<sequence>MTVTLNVEKREIKGKKLVGLRKAGKLPAVVYGPKEEATTIALDKATFEKIFREAGESTIITLTGVGEDKEVLVHDVAFDAAKGGAIHVDFYAIERGKELTLDVALEFVGEAPAVKLGGSLTKVLHEVEVTCRPNALPKHLIIDVSSLVDFGSSVHVRDIVVPEGVKIENDPEEMIALVQEVKEEAEEAPAEIDMDAIAVEEKGKKEEDSEEGE</sequence>
<reference evidence="9" key="1">
    <citation type="submission" date="2017-09" db="EMBL/GenBank/DDBJ databases">
        <title>Depth-based differentiation of microbial function through sediment-hosted aquifers and enrichment of novel symbionts in the deep terrestrial subsurface.</title>
        <authorList>
            <person name="Probst A.J."/>
            <person name="Ladd B."/>
            <person name="Jarett J.K."/>
            <person name="Geller-Mcgrath D.E."/>
            <person name="Sieber C.M.K."/>
            <person name="Emerson J.B."/>
            <person name="Anantharaman K."/>
            <person name="Thomas B.C."/>
            <person name="Malmstrom R."/>
            <person name="Stieglmeier M."/>
            <person name="Klingl A."/>
            <person name="Woyke T."/>
            <person name="Ryan C.M."/>
            <person name="Banfield J.F."/>
        </authorList>
    </citation>
    <scope>NUCLEOTIDE SEQUENCE [LARGE SCALE GENOMIC DNA]</scope>
</reference>
<keyword evidence="4 5" id="KW-0687">Ribonucleoprotein</keyword>
<evidence type="ECO:0000256" key="5">
    <source>
        <dbReference type="HAMAP-Rule" id="MF_01334"/>
    </source>
</evidence>
<dbReference type="CDD" id="cd00495">
    <property type="entry name" value="Ribosomal_L25_TL5_CTC"/>
    <property type="match status" value="1"/>
</dbReference>
<feature type="domain" description="Large ribosomal subunit protein bL25 beta" evidence="7">
    <location>
        <begin position="99"/>
        <end position="180"/>
    </location>
</feature>
<dbReference type="Pfam" id="PF01386">
    <property type="entry name" value="Ribosomal_L25p"/>
    <property type="match status" value="1"/>
</dbReference>
<gene>
    <name evidence="5" type="primary">rplY</name>
    <name evidence="5" type="synonym">ctc</name>
    <name evidence="8" type="ORF">COU16_00740</name>
</gene>
<feature type="domain" description="Large ribosomal subunit protein bL25 L25" evidence="6">
    <location>
        <begin position="5"/>
        <end position="90"/>
    </location>
</feature>
<dbReference type="Gene3D" id="2.40.240.10">
    <property type="entry name" value="Ribosomal Protein L25, Chain P"/>
    <property type="match status" value="1"/>
</dbReference>
<dbReference type="InterPro" id="IPR001021">
    <property type="entry name" value="Ribosomal_bL25_long"/>
</dbReference>
<dbReference type="InterPro" id="IPR037121">
    <property type="entry name" value="Ribosomal_bL25_C"/>
</dbReference>
<dbReference type="PANTHER" id="PTHR33284:SF1">
    <property type="entry name" value="RIBOSOMAL PROTEIN L25_GLN-TRNA SYNTHETASE, ANTI-CODON-BINDING DOMAIN-CONTAINING PROTEIN"/>
    <property type="match status" value="1"/>
</dbReference>
<organism evidence="8 9">
    <name type="scientific">Candidatus Kaiserbacteria bacterium CG10_big_fil_rev_8_21_14_0_10_47_16</name>
    <dbReference type="NCBI Taxonomy" id="1974608"/>
    <lineage>
        <taxon>Bacteria</taxon>
        <taxon>Candidatus Kaiseribacteriota</taxon>
    </lineage>
</organism>
<dbReference type="GO" id="GO:0006412">
    <property type="term" value="P:translation"/>
    <property type="evidence" value="ECO:0007669"/>
    <property type="project" value="UniProtKB-UniRule"/>
</dbReference>
<dbReference type="InterPro" id="IPR029751">
    <property type="entry name" value="Ribosomal_L25_dom"/>
</dbReference>
<evidence type="ECO:0000256" key="2">
    <source>
        <dbReference type="ARBA" id="ARBA00022884"/>
    </source>
</evidence>
<proteinExistence type="inferred from homology"/>
<dbReference type="PANTHER" id="PTHR33284">
    <property type="entry name" value="RIBOSOMAL PROTEIN L25/GLN-TRNA SYNTHETASE, ANTI-CODON-BINDING DOMAIN-CONTAINING PROTEIN"/>
    <property type="match status" value="1"/>
</dbReference>